<evidence type="ECO:0000313" key="5">
    <source>
        <dbReference type="EMBL" id="ODR44451.1"/>
    </source>
</evidence>
<dbReference type="OrthoDB" id="24847at2"/>
<protein>
    <submittedName>
        <fullName evidence="4">Acetyl esterase</fullName>
        <ecNumber evidence="4">3.1.1.-</ecNumber>
    </submittedName>
</protein>
<keyword evidence="9" id="KW-1185">Reference proteome</keyword>
<evidence type="ECO:0000313" key="4">
    <source>
        <dbReference type="EMBL" id="ODM02982.1"/>
    </source>
</evidence>
<evidence type="ECO:0000313" key="9">
    <source>
        <dbReference type="Proteomes" id="UP000094869"/>
    </source>
</evidence>
<keyword evidence="2" id="KW-0472">Membrane</keyword>
<proteinExistence type="predicted"/>
<keyword evidence="2" id="KW-0812">Transmembrane</keyword>
<evidence type="ECO:0000256" key="1">
    <source>
        <dbReference type="ARBA" id="ARBA00022801"/>
    </source>
</evidence>
<dbReference type="EMBL" id="MEHD01000028">
    <property type="protein sequence ID" value="ODR52835.1"/>
    <property type="molecule type" value="Genomic_DNA"/>
</dbReference>
<evidence type="ECO:0000313" key="6">
    <source>
        <dbReference type="EMBL" id="ODR52835.1"/>
    </source>
</evidence>
<dbReference type="Proteomes" id="UP000094271">
    <property type="component" value="Unassembled WGS sequence"/>
</dbReference>
<reference evidence="6 9" key="2">
    <citation type="submission" date="2016-08" db="EMBL/GenBank/DDBJ databases">
        <title>Characterization of Isolates of Eisenbergiella tayi Derived from Blood Cultures, Using Whole Genome Sequencing.</title>
        <authorList>
            <person name="Bernier A.-M."/>
            <person name="Burdz T."/>
            <person name="Wiebe D."/>
            <person name="Bernard K."/>
        </authorList>
    </citation>
    <scope>NUCLEOTIDE SEQUENCE [LARGE SCALE GENOMIC DNA]</scope>
    <source>
        <strain evidence="6 9">NML120146</strain>
    </source>
</reference>
<dbReference type="PANTHER" id="PTHR48081">
    <property type="entry name" value="AB HYDROLASE SUPERFAMILY PROTEIN C4A8.06C"/>
    <property type="match status" value="1"/>
</dbReference>
<organism evidence="4 7">
    <name type="scientific">Eisenbergiella tayi</name>
    <dbReference type="NCBI Taxonomy" id="1432052"/>
    <lineage>
        <taxon>Bacteria</taxon>
        <taxon>Bacillati</taxon>
        <taxon>Bacillota</taxon>
        <taxon>Clostridia</taxon>
        <taxon>Lachnospirales</taxon>
        <taxon>Lachnospiraceae</taxon>
        <taxon>Eisenbergiella</taxon>
    </lineage>
</organism>
<feature type="transmembrane region" description="Helical" evidence="2">
    <location>
        <begin position="12"/>
        <end position="29"/>
    </location>
</feature>
<evidence type="ECO:0000256" key="2">
    <source>
        <dbReference type="SAM" id="Phobius"/>
    </source>
</evidence>
<reference evidence="4 7" key="1">
    <citation type="submission" date="2016-07" db="EMBL/GenBank/DDBJ databases">
        <title>Characterization of isolates of Eisenbergiella tayi derived from blood cultures, using whole genome sequencing.</title>
        <authorList>
            <person name="Burdz T."/>
            <person name="Wiebe D."/>
            <person name="Huynh C."/>
            <person name="Bernard K."/>
        </authorList>
    </citation>
    <scope>NUCLEOTIDE SEQUENCE [LARGE SCALE GENOMIC DNA]</scope>
    <source>
        <strain evidence="4 7">NML 110608</strain>
    </source>
</reference>
<name>A0A1E3A2I5_9FIRM</name>
<evidence type="ECO:0000259" key="3">
    <source>
        <dbReference type="Pfam" id="PF20434"/>
    </source>
</evidence>
<dbReference type="AlphaFoldDB" id="A0A1E3A2I5"/>
<feature type="domain" description="BD-FAE-like" evidence="3">
    <location>
        <begin position="40"/>
        <end position="241"/>
    </location>
</feature>
<dbReference type="InterPro" id="IPR029058">
    <property type="entry name" value="AB_hydrolase_fold"/>
</dbReference>
<gene>
    <name evidence="4" type="primary">aes_1</name>
    <name evidence="5" type="ORF">BEI59_28640</name>
    <name evidence="4" type="ORF">BEI61_03776</name>
    <name evidence="6" type="ORF">BEI63_19340</name>
</gene>
<dbReference type="Pfam" id="PF20434">
    <property type="entry name" value="BD-FAE"/>
    <property type="match status" value="1"/>
</dbReference>
<dbReference type="RefSeq" id="WP_069153577.1">
    <property type="nucleotide sequence ID" value="NZ_DAWDRA010000818.1"/>
</dbReference>
<dbReference type="GO" id="GO:0016787">
    <property type="term" value="F:hydrolase activity"/>
    <property type="evidence" value="ECO:0007669"/>
    <property type="project" value="UniProtKB-KW"/>
</dbReference>
<comment type="caution">
    <text evidence="4">The sequence shown here is derived from an EMBL/GenBank/DDBJ whole genome shotgun (WGS) entry which is preliminary data.</text>
</comment>
<dbReference type="SUPFAM" id="SSF53474">
    <property type="entry name" value="alpha/beta-Hydrolases"/>
    <property type="match status" value="1"/>
</dbReference>
<evidence type="ECO:0000313" key="8">
    <source>
        <dbReference type="Proteomes" id="UP000094271"/>
    </source>
</evidence>
<dbReference type="Proteomes" id="UP000094067">
    <property type="component" value="Unassembled WGS sequence"/>
</dbReference>
<dbReference type="EC" id="3.1.1.-" evidence="4"/>
<dbReference type="Proteomes" id="UP000094869">
    <property type="component" value="Unassembled WGS sequence"/>
</dbReference>
<reference evidence="5 8" key="3">
    <citation type="submission" date="2016-08" db="EMBL/GenBank/DDBJ databases">
        <authorList>
            <person name="Seilhamer J.J."/>
        </authorList>
    </citation>
    <scope>NUCLEOTIDE SEQUENCE [LARGE SCALE GENOMIC DNA]</scope>
    <source>
        <strain evidence="5 8">NML150140-1</strain>
    </source>
</reference>
<dbReference type="Gene3D" id="3.40.50.1820">
    <property type="entry name" value="alpha/beta hydrolase"/>
    <property type="match status" value="1"/>
</dbReference>
<accession>A0A1E3A2I5</accession>
<sequence length="283" mass="31686">MKKNMKVKIERECWSLVTNITYATVPYWYNATFRDLKASIVMPKVRESGMRYPLLIWICGGAFKVMDKDVWWPQWMEFARKGVIVASIEYRTSNEAVYPAALIDVKSAIRYFKENAEKYAVDADNIFIAGESAGATLAALTGVTGKTDCGMEDSDNGNEVRGVIDFYGVVDMAFGGITDNSNLTAGAEEQFIGVEGNRSELIREASAVNYISKHSPPFLIFHGTEDHMVSIKQSDMLYEKLCEAGVRADYYVLEQEGHGADAFYQQGIMDIIYDFVQSIAEGR</sequence>
<evidence type="ECO:0000313" key="7">
    <source>
        <dbReference type="Proteomes" id="UP000094067"/>
    </source>
</evidence>
<dbReference type="InterPro" id="IPR049492">
    <property type="entry name" value="BD-FAE-like_dom"/>
</dbReference>
<dbReference type="InterPro" id="IPR050300">
    <property type="entry name" value="GDXG_lipolytic_enzyme"/>
</dbReference>
<keyword evidence="2" id="KW-1133">Transmembrane helix</keyword>
<dbReference type="PANTHER" id="PTHR48081:SF13">
    <property type="entry name" value="ALPHA_BETA HYDROLASE"/>
    <property type="match status" value="1"/>
</dbReference>
<keyword evidence="1 4" id="KW-0378">Hydrolase</keyword>
<dbReference type="EMBL" id="MEHA01000030">
    <property type="protein sequence ID" value="ODR44451.1"/>
    <property type="molecule type" value="Genomic_DNA"/>
</dbReference>
<dbReference type="EMBL" id="MCGH01000003">
    <property type="protein sequence ID" value="ODM02982.1"/>
    <property type="molecule type" value="Genomic_DNA"/>
</dbReference>